<protein>
    <submittedName>
        <fullName evidence="3">DUF4342 domain-containing protein</fullName>
    </submittedName>
</protein>
<dbReference type="EMBL" id="JACBNQ010000003">
    <property type="protein sequence ID" value="NYB73484.1"/>
    <property type="molecule type" value="Genomic_DNA"/>
</dbReference>
<feature type="transmembrane region" description="Helical" evidence="1">
    <location>
        <begin position="83"/>
        <end position="112"/>
    </location>
</feature>
<keyword evidence="4" id="KW-1185">Reference proteome</keyword>
<dbReference type="AlphaFoldDB" id="A0A974BHW4"/>
<evidence type="ECO:0000313" key="4">
    <source>
        <dbReference type="Proteomes" id="UP000611629"/>
    </source>
</evidence>
<dbReference type="InterPro" id="IPR025642">
    <property type="entry name" value="DUF4342"/>
</dbReference>
<keyword evidence="1" id="KW-0472">Membrane</keyword>
<evidence type="ECO:0000313" key="3">
    <source>
        <dbReference type="EMBL" id="NYB73484.1"/>
    </source>
</evidence>
<dbReference type="RefSeq" id="WP_179237180.1">
    <property type="nucleotide sequence ID" value="NZ_JACBNQ010000003.1"/>
</dbReference>
<accession>A0A974BHW4</accession>
<dbReference type="InterPro" id="IPR009060">
    <property type="entry name" value="UBA-like_sf"/>
</dbReference>
<feature type="domain" description="DUF4342" evidence="2">
    <location>
        <begin position="53"/>
        <end position="120"/>
    </location>
</feature>
<reference evidence="3" key="1">
    <citation type="submission" date="2020-07" db="EMBL/GenBank/DDBJ databases">
        <title>Genomic analysis of a strain of Sedimentibacter Hydroxybenzoicus DSM7310.</title>
        <authorList>
            <person name="Ma S."/>
        </authorList>
    </citation>
    <scope>NUCLEOTIDE SEQUENCE</scope>
    <source>
        <strain evidence="3">DSM 7310</strain>
    </source>
</reference>
<proteinExistence type="predicted"/>
<dbReference type="SUPFAM" id="SSF46934">
    <property type="entry name" value="UBA-like"/>
    <property type="match status" value="1"/>
</dbReference>
<keyword evidence="1" id="KW-1133">Transmembrane helix</keyword>
<organism evidence="3 4">
    <name type="scientific">Sedimentibacter hydroxybenzoicus DSM 7310</name>
    <dbReference type="NCBI Taxonomy" id="1123245"/>
    <lineage>
        <taxon>Bacteria</taxon>
        <taxon>Bacillati</taxon>
        <taxon>Bacillota</taxon>
        <taxon>Tissierellia</taxon>
        <taxon>Sedimentibacter</taxon>
    </lineage>
</organism>
<gene>
    <name evidence="3" type="ORF">HZF24_04955</name>
</gene>
<dbReference type="Gene3D" id="1.20.120.20">
    <property type="entry name" value="Apolipoprotein"/>
    <property type="match status" value="1"/>
</dbReference>
<dbReference type="Pfam" id="PF14242">
    <property type="entry name" value="DUF4342"/>
    <property type="match status" value="1"/>
</dbReference>
<name>A0A974BHW4_SEDHY</name>
<sequence>MENENLKKIDDILKRTDTDYSTAKKALEDANGDVLDAIIMIENQNKSNSYTKSNKGEQIFNQLKDILAKGNATKITIKKNNEIIVNLPVTAGIIGAFAAPFLSAAGITAALLTQCSVEITQADGNVVNLGQKVEQGVDIVKDAMQDVRQGAENLKNDFMSSTNEFKNEFKNSANEFKNDFKNSANEFKNDIKDDFTYSYKDDDEF</sequence>
<dbReference type="Proteomes" id="UP000611629">
    <property type="component" value="Unassembled WGS sequence"/>
</dbReference>
<evidence type="ECO:0000259" key="2">
    <source>
        <dbReference type="Pfam" id="PF14242"/>
    </source>
</evidence>
<evidence type="ECO:0000256" key="1">
    <source>
        <dbReference type="SAM" id="Phobius"/>
    </source>
</evidence>
<comment type="caution">
    <text evidence="3">The sequence shown here is derived from an EMBL/GenBank/DDBJ whole genome shotgun (WGS) entry which is preliminary data.</text>
</comment>
<dbReference type="Gene3D" id="1.10.8.10">
    <property type="entry name" value="DNA helicase RuvA subunit, C-terminal domain"/>
    <property type="match status" value="1"/>
</dbReference>
<keyword evidence="1" id="KW-0812">Transmembrane</keyword>